<proteinExistence type="predicted"/>
<dbReference type="AlphaFoldDB" id="A0AAV5L1Z9"/>
<evidence type="ECO:0000259" key="1">
    <source>
        <dbReference type="Pfam" id="PF07727"/>
    </source>
</evidence>
<keyword evidence="3" id="KW-1185">Reference proteome</keyword>
<dbReference type="Proteomes" id="UP001054252">
    <property type="component" value="Unassembled WGS sequence"/>
</dbReference>
<dbReference type="Pfam" id="PF07727">
    <property type="entry name" value="RVT_2"/>
    <property type="match status" value="1"/>
</dbReference>
<protein>
    <recommendedName>
        <fullName evidence="1">Reverse transcriptase Ty1/copia-type domain-containing protein</fullName>
    </recommendedName>
</protein>
<name>A0AAV5L1Z9_9ROSI</name>
<organism evidence="2 3">
    <name type="scientific">Rubroshorea leprosula</name>
    <dbReference type="NCBI Taxonomy" id="152421"/>
    <lineage>
        <taxon>Eukaryota</taxon>
        <taxon>Viridiplantae</taxon>
        <taxon>Streptophyta</taxon>
        <taxon>Embryophyta</taxon>
        <taxon>Tracheophyta</taxon>
        <taxon>Spermatophyta</taxon>
        <taxon>Magnoliopsida</taxon>
        <taxon>eudicotyledons</taxon>
        <taxon>Gunneridae</taxon>
        <taxon>Pentapetalae</taxon>
        <taxon>rosids</taxon>
        <taxon>malvids</taxon>
        <taxon>Malvales</taxon>
        <taxon>Dipterocarpaceae</taxon>
        <taxon>Rubroshorea</taxon>
    </lineage>
</organism>
<dbReference type="InterPro" id="IPR013103">
    <property type="entry name" value="RVT_2"/>
</dbReference>
<reference evidence="2 3" key="1">
    <citation type="journal article" date="2021" name="Commun. Biol.">
        <title>The genome of Shorea leprosula (Dipterocarpaceae) highlights the ecological relevance of drought in aseasonal tropical rainforests.</title>
        <authorList>
            <person name="Ng K.K.S."/>
            <person name="Kobayashi M.J."/>
            <person name="Fawcett J.A."/>
            <person name="Hatakeyama M."/>
            <person name="Paape T."/>
            <person name="Ng C.H."/>
            <person name="Ang C.C."/>
            <person name="Tnah L.H."/>
            <person name="Lee C.T."/>
            <person name="Nishiyama T."/>
            <person name="Sese J."/>
            <person name="O'Brien M.J."/>
            <person name="Copetti D."/>
            <person name="Mohd Noor M.I."/>
            <person name="Ong R.C."/>
            <person name="Putra M."/>
            <person name="Sireger I.Z."/>
            <person name="Indrioko S."/>
            <person name="Kosugi Y."/>
            <person name="Izuno A."/>
            <person name="Isagi Y."/>
            <person name="Lee S.L."/>
            <person name="Shimizu K.K."/>
        </authorList>
    </citation>
    <scope>NUCLEOTIDE SEQUENCE [LARGE SCALE GENOMIC DNA]</scope>
    <source>
        <strain evidence="2">214</strain>
    </source>
</reference>
<evidence type="ECO:0000313" key="3">
    <source>
        <dbReference type="Proteomes" id="UP001054252"/>
    </source>
</evidence>
<accession>A0AAV5L1Z9</accession>
<evidence type="ECO:0000313" key="2">
    <source>
        <dbReference type="EMBL" id="GKV31065.1"/>
    </source>
</evidence>
<comment type="caution">
    <text evidence="2">The sequence shown here is derived from an EMBL/GenBank/DDBJ whole genome shotgun (WGS) entry which is preliminary data.</text>
</comment>
<feature type="domain" description="Reverse transcriptase Ty1/copia-type" evidence="1">
    <location>
        <begin position="103"/>
        <end position="146"/>
    </location>
</feature>
<sequence length="251" mass="27979">MQKAGFGSCSRLYRQKFEDRCLAHAEKRRKAGSGFAAGCEGAFNAQRSSHLKIINVFKVGVAKPAQSCAAGSRGKQNVLQTRIAGSGNGRIFGTPIHPPSWSTLSQQNSWPIYQLDVKSAFLHGNLQEQVFIDQPPGYVKSGSEHKEVLDRFQMKNCNSVTTPVDKGVKLVKDLRGRSVDSKLYNQIVGSLMYLTTTRPDIMHGILGYSTRRVTRQISQALQTVIMLEIWMTEKHFWPVKKHPPCKEADSS</sequence>
<dbReference type="EMBL" id="BPVZ01000089">
    <property type="protein sequence ID" value="GKV31065.1"/>
    <property type="molecule type" value="Genomic_DNA"/>
</dbReference>
<gene>
    <name evidence="2" type="ORF">SLEP1_g39806</name>
</gene>